<evidence type="ECO:0000256" key="5">
    <source>
        <dbReference type="ARBA" id="ARBA00048200"/>
    </source>
</evidence>
<dbReference type="Proteomes" id="UP000255207">
    <property type="component" value="Unassembled WGS sequence"/>
</dbReference>
<evidence type="ECO:0000313" key="8">
    <source>
        <dbReference type="EMBL" id="RDJ25414.1"/>
    </source>
</evidence>
<dbReference type="RefSeq" id="WP_114829460.1">
    <property type="nucleotide sequence ID" value="NZ_QQTO01000021.1"/>
</dbReference>
<dbReference type="EC" id="1.1.1.133" evidence="3 6"/>
<dbReference type="GO" id="GO:0008831">
    <property type="term" value="F:dTDP-4-dehydrorhamnose reductase activity"/>
    <property type="evidence" value="ECO:0007669"/>
    <property type="project" value="UniProtKB-EC"/>
</dbReference>
<keyword evidence="6" id="KW-0521">NADP</keyword>
<dbReference type="InterPro" id="IPR029903">
    <property type="entry name" value="RmlD-like-bd"/>
</dbReference>
<keyword evidence="9" id="KW-1185">Reference proteome</keyword>
<comment type="cofactor">
    <cofactor evidence="6">
        <name>Mg(2+)</name>
        <dbReference type="ChEBI" id="CHEBI:18420"/>
    </cofactor>
    <text evidence="6">Binds 1 Mg(2+) ion per monomer.</text>
</comment>
<name>A0A370L6S4_9HYPH</name>
<protein>
    <recommendedName>
        <fullName evidence="4 6">dTDP-4-dehydrorhamnose reductase</fullName>
        <ecNumber evidence="3 6">1.1.1.133</ecNumber>
    </recommendedName>
</protein>
<evidence type="ECO:0000256" key="6">
    <source>
        <dbReference type="RuleBase" id="RU364082"/>
    </source>
</evidence>
<comment type="caution">
    <text evidence="8">The sequence shown here is derived from an EMBL/GenBank/DDBJ whole genome shotgun (WGS) entry which is preliminary data.</text>
</comment>
<reference evidence="9" key="1">
    <citation type="submission" date="2018-07" db="EMBL/GenBank/DDBJ databases">
        <authorList>
            <person name="Safronova V.I."/>
            <person name="Chirak E.R."/>
            <person name="Sazanova A.L."/>
        </authorList>
    </citation>
    <scope>NUCLEOTIDE SEQUENCE [LARGE SCALE GENOMIC DNA]</scope>
    <source>
        <strain evidence="9">RCAM04685</strain>
    </source>
</reference>
<dbReference type="PANTHER" id="PTHR10491">
    <property type="entry name" value="DTDP-4-DEHYDRORHAMNOSE REDUCTASE"/>
    <property type="match status" value="1"/>
</dbReference>
<accession>A0A370L6S4</accession>
<evidence type="ECO:0000256" key="2">
    <source>
        <dbReference type="ARBA" id="ARBA00010944"/>
    </source>
</evidence>
<dbReference type="PANTHER" id="PTHR10491:SF4">
    <property type="entry name" value="METHIONINE ADENOSYLTRANSFERASE 2 SUBUNIT BETA"/>
    <property type="match status" value="1"/>
</dbReference>
<dbReference type="InterPro" id="IPR036291">
    <property type="entry name" value="NAD(P)-bd_dom_sf"/>
</dbReference>
<dbReference type="OrthoDB" id="9803892at2"/>
<gene>
    <name evidence="8" type="primary">rfbD</name>
    <name evidence="8" type="ORF">DWE98_11845</name>
</gene>
<evidence type="ECO:0000256" key="3">
    <source>
        <dbReference type="ARBA" id="ARBA00012929"/>
    </source>
</evidence>
<dbReference type="UniPathway" id="UPA00124"/>
<dbReference type="InterPro" id="IPR005913">
    <property type="entry name" value="dTDP_dehydrorham_reduct"/>
</dbReference>
<evidence type="ECO:0000313" key="9">
    <source>
        <dbReference type="Proteomes" id="UP000255207"/>
    </source>
</evidence>
<dbReference type="SUPFAM" id="SSF51735">
    <property type="entry name" value="NAD(P)-binding Rossmann-fold domains"/>
    <property type="match status" value="1"/>
</dbReference>
<evidence type="ECO:0000256" key="1">
    <source>
        <dbReference type="ARBA" id="ARBA00004781"/>
    </source>
</evidence>
<dbReference type="Gene3D" id="3.40.50.720">
    <property type="entry name" value="NAD(P)-binding Rossmann-like Domain"/>
    <property type="match status" value="1"/>
</dbReference>
<dbReference type="CDD" id="cd05254">
    <property type="entry name" value="dTDP_HR_like_SDR_e"/>
    <property type="match status" value="1"/>
</dbReference>
<dbReference type="AlphaFoldDB" id="A0A370L6S4"/>
<dbReference type="GO" id="GO:0019305">
    <property type="term" value="P:dTDP-rhamnose biosynthetic process"/>
    <property type="evidence" value="ECO:0007669"/>
    <property type="project" value="UniProtKB-UniPathway"/>
</dbReference>
<sequence length="301" mass="31468">MKIVVTGTNGQVVTALRARAAAIPGIALVAIGRPELDLADARAASAAIRALAPDIVVNAAAYTAVDQAESEPELAMAVNGAGAGAVAAAARAAGAAIIQISTDYVFDGTKTAPYLEDDPVGPISAYGRSKLAGEETVAAANPDHVILRTAWVYAAHGKNFLRTMLRLAETRDELSVVADQQGCPSYAPDIADIVLGVAQRLRDKPQEAAMRGVFHLAGAGETSWAGFAEEIFAQAAGRGLPHARVRPITTADYPTPASRPANSRLSGDKLKQVYGLAMPDWRDALGRCMDEIIKETKATRT</sequence>
<dbReference type="Pfam" id="PF04321">
    <property type="entry name" value="RmlD_sub_bind"/>
    <property type="match status" value="1"/>
</dbReference>
<dbReference type="NCBIfam" id="TIGR01214">
    <property type="entry name" value="rmlD"/>
    <property type="match status" value="1"/>
</dbReference>
<evidence type="ECO:0000259" key="7">
    <source>
        <dbReference type="Pfam" id="PF04321"/>
    </source>
</evidence>
<evidence type="ECO:0000256" key="4">
    <source>
        <dbReference type="ARBA" id="ARBA00017099"/>
    </source>
</evidence>
<keyword evidence="6 8" id="KW-0560">Oxidoreductase</keyword>
<feature type="domain" description="RmlD-like substrate binding" evidence="7">
    <location>
        <begin position="1"/>
        <end position="292"/>
    </location>
</feature>
<comment type="pathway">
    <text evidence="1 6">Carbohydrate biosynthesis; dTDP-L-rhamnose biosynthesis.</text>
</comment>
<dbReference type="EMBL" id="QQTP01000005">
    <property type="protein sequence ID" value="RDJ25414.1"/>
    <property type="molecule type" value="Genomic_DNA"/>
</dbReference>
<dbReference type="Gene3D" id="3.90.25.10">
    <property type="entry name" value="UDP-galactose 4-epimerase, domain 1"/>
    <property type="match status" value="1"/>
</dbReference>
<proteinExistence type="inferred from homology"/>
<comment type="function">
    <text evidence="6">Catalyzes the reduction of dTDP-6-deoxy-L-lyxo-4-hexulose to yield dTDP-L-rhamnose.</text>
</comment>
<comment type="similarity">
    <text evidence="2 6">Belongs to the dTDP-4-dehydrorhamnose reductase family.</text>
</comment>
<organism evidence="8 9">
    <name type="scientific">Bosea caraganae</name>
    <dbReference type="NCBI Taxonomy" id="2763117"/>
    <lineage>
        <taxon>Bacteria</taxon>
        <taxon>Pseudomonadati</taxon>
        <taxon>Pseudomonadota</taxon>
        <taxon>Alphaproteobacteria</taxon>
        <taxon>Hyphomicrobiales</taxon>
        <taxon>Boseaceae</taxon>
        <taxon>Bosea</taxon>
    </lineage>
</organism>
<dbReference type="GO" id="GO:0005829">
    <property type="term" value="C:cytosol"/>
    <property type="evidence" value="ECO:0007669"/>
    <property type="project" value="TreeGrafter"/>
</dbReference>
<comment type="catalytic activity">
    <reaction evidence="5 6">
        <text>dTDP-beta-L-rhamnose + NADP(+) = dTDP-4-dehydro-beta-L-rhamnose + NADPH + H(+)</text>
        <dbReference type="Rhea" id="RHEA:21796"/>
        <dbReference type="ChEBI" id="CHEBI:15378"/>
        <dbReference type="ChEBI" id="CHEBI:57510"/>
        <dbReference type="ChEBI" id="CHEBI:57783"/>
        <dbReference type="ChEBI" id="CHEBI:58349"/>
        <dbReference type="ChEBI" id="CHEBI:62830"/>
        <dbReference type="EC" id="1.1.1.133"/>
    </reaction>
</comment>